<protein>
    <submittedName>
        <fullName evidence="1">Uncharacterized protein</fullName>
    </submittedName>
</protein>
<organism evidence="1 2">
    <name type="scientific">Artemisia annua</name>
    <name type="common">Sweet wormwood</name>
    <dbReference type="NCBI Taxonomy" id="35608"/>
    <lineage>
        <taxon>Eukaryota</taxon>
        <taxon>Viridiplantae</taxon>
        <taxon>Streptophyta</taxon>
        <taxon>Embryophyta</taxon>
        <taxon>Tracheophyta</taxon>
        <taxon>Spermatophyta</taxon>
        <taxon>Magnoliopsida</taxon>
        <taxon>eudicotyledons</taxon>
        <taxon>Gunneridae</taxon>
        <taxon>Pentapetalae</taxon>
        <taxon>asterids</taxon>
        <taxon>campanulids</taxon>
        <taxon>Asterales</taxon>
        <taxon>Asteraceae</taxon>
        <taxon>Asteroideae</taxon>
        <taxon>Anthemideae</taxon>
        <taxon>Artemisiinae</taxon>
        <taxon>Artemisia</taxon>
    </lineage>
</organism>
<sequence>MSSFVQPLTLPNESVGTLVPRRIMINEDVPNPFFVIEDEDVAEPKSNSAILYSKELVVHVIDSPIVISSTDKPVVGVLIVPATFRRLVFLCRSRP</sequence>
<keyword evidence="2" id="KW-1185">Reference proteome</keyword>
<reference evidence="1 2" key="1">
    <citation type="journal article" date="2018" name="Mol. Plant">
        <title>The genome of Artemisia annua provides insight into the evolution of Asteraceae family and artemisinin biosynthesis.</title>
        <authorList>
            <person name="Shen Q."/>
            <person name="Zhang L."/>
            <person name="Liao Z."/>
            <person name="Wang S."/>
            <person name="Yan T."/>
            <person name="Shi P."/>
            <person name="Liu M."/>
            <person name="Fu X."/>
            <person name="Pan Q."/>
            <person name="Wang Y."/>
            <person name="Lv Z."/>
            <person name="Lu X."/>
            <person name="Zhang F."/>
            <person name="Jiang W."/>
            <person name="Ma Y."/>
            <person name="Chen M."/>
            <person name="Hao X."/>
            <person name="Li L."/>
            <person name="Tang Y."/>
            <person name="Lv G."/>
            <person name="Zhou Y."/>
            <person name="Sun X."/>
            <person name="Brodelius P.E."/>
            <person name="Rose J.K.C."/>
            <person name="Tang K."/>
        </authorList>
    </citation>
    <scope>NUCLEOTIDE SEQUENCE [LARGE SCALE GENOMIC DNA]</scope>
    <source>
        <strain evidence="2">cv. Huhao1</strain>
        <tissue evidence="1">Leaf</tissue>
    </source>
</reference>
<dbReference type="EMBL" id="PKPP01003775">
    <property type="protein sequence ID" value="PWA67733.1"/>
    <property type="molecule type" value="Genomic_DNA"/>
</dbReference>
<comment type="caution">
    <text evidence="1">The sequence shown here is derived from an EMBL/GenBank/DDBJ whole genome shotgun (WGS) entry which is preliminary data.</text>
</comment>
<evidence type="ECO:0000313" key="2">
    <source>
        <dbReference type="Proteomes" id="UP000245207"/>
    </source>
</evidence>
<evidence type="ECO:0000313" key="1">
    <source>
        <dbReference type="EMBL" id="PWA67733.1"/>
    </source>
</evidence>
<gene>
    <name evidence="1" type="ORF">CTI12_AA285820</name>
</gene>
<proteinExistence type="predicted"/>
<name>A0A2U1N2L3_ARTAN</name>
<dbReference type="Proteomes" id="UP000245207">
    <property type="component" value="Unassembled WGS sequence"/>
</dbReference>
<accession>A0A2U1N2L3</accession>
<dbReference type="AlphaFoldDB" id="A0A2U1N2L3"/>